<name>A0A939PIV9_9ACTN</name>
<organism evidence="4 5">
    <name type="scientific">Actinomadura barringtoniae</name>
    <dbReference type="NCBI Taxonomy" id="1427535"/>
    <lineage>
        <taxon>Bacteria</taxon>
        <taxon>Bacillati</taxon>
        <taxon>Actinomycetota</taxon>
        <taxon>Actinomycetes</taxon>
        <taxon>Streptosporangiales</taxon>
        <taxon>Thermomonosporaceae</taxon>
        <taxon>Actinomadura</taxon>
    </lineage>
</organism>
<dbReference type="InterPro" id="IPR003658">
    <property type="entry name" value="Anti-sigma_ant"/>
</dbReference>
<evidence type="ECO:0000313" key="4">
    <source>
        <dbReference type="EMBL" id="MBO2450888.1"/>
    </source>
</evidence>
<protein>
    <recommendedName>
        <fullName evidence="2">Anti-sigma factor antagonist</fullName>
    </recommendedName>
</protein>
<evidence type="ECO:0000256" key="2">
    <source>
        <dbReference type="RuleBase" id="RU003749"/>
    </source>
</evidence>
<feature type="domain" description="STAS" evidence="3">
    <location>
        <begin position="6"/>
        <end position="114"/>
    </location>
</feature>
<dbReference type="GO" id="GO:0043856">
    <property type="term" value="F:anti-sigma factor antagonist activity"/>
    <property type="evidence" value="ECO:0007669"/>
    <property type="project" value="InterPro"/>
</dbReference>
<dbReference type="InterPro" id="IPR036513">
    <property type="entry name" value="STAS_dom_sf"/>
</dbReference>
<dbReference type="EMBL" id="JAGEOJ010000011">
    <property type="protein sequence ID" value="MBO2450888.1"/>
    <property type="molecule type" value="Genomic_DNA"/>
</dbReference>
<dbReference type="PANTHER" id="PTHR33495">
    <property type="entry name" value="ANTI-SIGMA FACTOR ANTAGONIST TM_1081-RELATED-RELATED"/>
    <property type="match status" value="1"/>
</dbReference>
<proteinExistence type="inferred from homology"/>
<comment type="similarity">
    <text evidence="1 2">Belongs to the anti-sigma-factor antagonist family.</text>
</comment>
<dbReference type="PANTHER" id="PTHR33495:SF2">
    <property type="entry name" value="ANTI-SIGMA FACTOR ANTAGONIST TM_1081-RELATED"/>
    <property type="match status" value="1"/>
</dbReference>
<dbReference type="NCBIfam" id="TIGR00377">
    <property type="entry name" value="ant_ant_sig"/>
    <property type="match status" value="1"/>
</dbReference>
<accession>A0A939PIV9</accession>
<dbReference type="CDD" id="cd07043">
    <property type="entry name" value="STAS_anti-anti-sigma_factors"/>
    <property type="match status" value="1"/>
</dbReference>
<evidence type="ECO:0000313" key="5">
    <source>
        <dbReference type="Proteomes" id="UP000669179"/>
    </source>
</evidence>
<dbReference type="InterPro" id="IPR002645">
    <property type="entry name" value="STAS_dom"/>
</dbReference>
<gene>
    <name evidence="4" type="ORF">J4573_27590</name>
</gene>
<dbReference type="PROSITE" id="PS50801">
    <property type="entry name" value="STAS"/>
    <property type="match status" value="1"/>
</dbReference>
<dbReference type="Proteomes" id="UP000669179">
    <property type="component" value="Unassembled WGS sequence"/>
</dbReference>
<dbReference type="SUPFAM" id="SSF52091">
    <property type="entry name" value="SpoIIaa-like"/>
    <property type="match status" value="1"/>
</dbReference>
<keyword evidence="5" id="KW-1185">Reference proteome</keyword>
<evidence type="ECO:0000256" key="1">
    <source>
        <dbReference type="ARBA" id="ARBA00009013"/>
    </source>
</evidence>
<reference evidence="4" key="1">
    <citation type="submission" date="2021-03" db="EMBL/GenBank/DDBJ databases">
        <authorList>
            <person name="Kanchanasin P."/>
            <person name="Saeng-In P."/>
            <person name="Phongsopitanun W."/>
            <person name="Yuki M."/>
            <person name="Kudo T."/>
            <person name="Ohkuma M."/>
            <person name="Tanasupawat S."/>
        </authorList>
    </citation>
    <scope>NUCLEOTIDE SEQUENCE</scope>
    <source>
        <strain evidence="4">GKU 128</strain>
    </source>
</reference>
<dbReference type="Gene3D" id="3.30.750.24">
    <property type="entry name" value="STAS domain"/>
    <property type="match status" value="1"/>
</dbReference>
<comment type="caution">
    <text evidence="4">The sequence shown here is derived from an EMBL/GenBank/DDBJ whole genome shotgun (WGS) entry which is preliminary data.</text>
</comment>
<dbReference type="AlphaFoldDB" id="A0A939PIV9"/>
<sequence length="115" mass="12750">MRRNLLTVLAQEHDRFTVITLSGELDLSTADLVRPHLDSAKGRPAHLVFDLTQLEFMDSSGLHLLARAYSITRAQGAVVVMVAPADRIHRVLEVAGFTREMAVYPTLELALATLR</sequence>
<evidence type="ECO:0000259" key="3">
    <source>
        <dbReference type="PROSITE" id="PS50801"/>
    </source>
</evidence>
<dbReference type="RefSeq" id="WP_208258762.1">
    <property type="nucleotide sequence ID" value="NZ_JAGEOJ010000011.1"/>
</dbReference>
<dbReference type="Pfam" id="PF01740">
    <property type="entry name" value="STAS"/>
    <property type="match status" value="1"/>
</dbReference>